<evidence type="ECO:0000256" key="9">
    <source>
        <dbReference type="ARBA" id="ARBA00023049"/>
    </source>
</evidence>
<keyword evidence="2" id="KW-1003">Cell membrane</keyword>
<evidence type="ECO:0000256" key="10">
    <source>
        <dbReference type="ARBA" id="ARBA00023136"/>
    </source>
</evidence>
<evidence type="ECO:0000313" key="14">
    <source>
        <dbReference type="EMBL" id="QDG51889.1"/>
    </source>
</evidence>
<keyword evidence="4 12" id="KW-0812">Transmembrane</keyword>
<feature type="transmembrane region" description="Helical" evidence="12">
    <location>
        <begin position="233"/>
        <end position="258"/>
    </location>
</feature>
<gene>
    <name evidence="14" type="ORF">FIV42_14410</name>
</gene>
<feature type="transmembrane region" description="Helical" evidence="12">
    <location>
        <begin position="193"/>
        <end position="213"/>
    </location>
</feature>
<dbReference type="CDD" id="cd07340">
    <property type="entry name" value="M48B_Htpx_like"/>
    <property type="match status" value="1"/>
</dbReference>
<dbReference type="RefSeq" id="WP_141198369.1">
    <property type="nucleotide sequence ID" value="NZ_CP041186.1"/>
</dbReference>
<evidence type="ECO:0000256" key="2">
    <source>
        <dbReference type="ARBA" id="ARBA00022475"/>
    </source>
</evidence>
<dbReference type="Pfam" id="PF01435">
    <property type="entry name" value="Peptidase_M48"/>
    <property type="match status" value="1"/>
</dbReference>
<feature type="transmembrane region" description="Helical" evidence="12">
    <location>
        <begin position="20"/>
        <end position="41"/>
    </location>
</feature>
<accession>A0A4Y6PUV8</accession>
<dbReference type="OrthoDB" id="15218at2"/>
<evidence type="ECO:0000256" key="7">
    <source>
        <dbReference type="ARBA" id="ARBA00022833"/>
    </source>
</evidence>
<keyword evidence="9" id="KW-0482">Metalloprotease</keyword>
<comment type="cofactor">
    <cofactor evidence="1">
        <name>Zn(2+)</name>
        <dbReference type="ChEBI" id="CHEBI:29105"/>
    </cofactor>
</comment>
<evidence type="ECO:0000256" key="3">
    <source>
        <dbReference type="ARBA" id="ARBA00022670"/>
    </source>
</evidence>
<keyword evidence="8 12" id="KW-1133">Transmembrane helix</keyword>
<protein>
    <submittedName>
        <fullName evidence="14">M48 family metallopeptidase</fullName>
    </submittedName>
</protein>
<evidence type="ECO:0000256" key="1">
    <source>
        <dbReference type="ARBA" id="ARBA00001947"/>
    </source>
</evidence>
<dbReference type="EMBL" id="CP041186">
    <property type="protein sequence ID" value="QDG51889.1"/>
    <property type="molecule type" value="Genomic_DNA"/>
</dbReference>
<evidence type="ECO:0000259" key="13">
    <source>
        <dbReference type="Pfam" id="PF01435"/>
    </source>
</evidence>
<reference evidence="14 15" key="1">
    <citation type="submission" date="2019-06" db="EMBL/GenBank/DDBJ databases">
        <title>Persicimonas caeni gen. nov., sp. nov., a predatory bacterium isolated from solar saltern.</title>
        <authorList>
            <person name="Wang S."/>
        </authorList>
    </citation>
    <scope>NUCLEOTIDE SEQUENCE [LARGE SCALE GENOMIC DNA]</scope>
    <source>
        <strain evidence="14 15">YN101</strain>
    </source>
</reference>
<dbReference type="GO" id="GO:0006508">
    <property type="term" value="P:proteolysis"/>
    <property type="evidence" value="ECO:0007669"/>
    <property type="project" value="UniProtKB-KW"/>
</dbReference>
<evidence type="ECO:0000256" key="8">
    <source>
        <dbReference type="ARBA" id="ARBA00022989"/>
    </source>
</evidence>
<keyword evidence="5" id="KW-0479">Metal-binding</keyword>
<feature type="transmembrane region" description="Helical" evidence="12">
    <location>
        <begin position="61"/>
        <end position="83"/>
    </location>
</feature>
<feature type="compositionally biased region" description="Low complexity" evidence="11">
    <location>
        <begin position="385"/>
        <end position="403"/>
    </location>
</feature>
<dbReference type="GO" id="GO:0046872">
    <property type="term" value="F:metal ion binding"/>
    <property type="evidence" value="ECO:0007669"/>
    <property type="project" value="UniProtKB-KW"/>
</dbReference>
<organism evidence="14 15">
    <name type="scientific">Persicimonas caeni</name>
    <dbReference type="NCBI Taxonomy" id="2292766"/>
    <lineage>
        <taxon>Bacteria</taxon>
        <taxon>Deltaproteobacteria</taxon>
        <taxon>Bradymonadales</taxon>
        <taxon>Bradymonadaceae</taxon>
        <taxon>Persicimonas</taxon>
    </lineage>
</organism>
<evidence type="ECO:0000256" key="5">
    <source>
        <dbReference type="ARBA" id="ARBA00022723"/>
    </source>
</evidence>
<dbReference type="InterPro" id="IPR001915">
    <property type="entry name" value="Peptidase_M48"/>
</dbReference>
<evidence type="ECO:0000256" key="6">
    <source>
        <dbReference type="ARBA" id="ARBA00022801"/>
    </source>
</evidence>
<sequence length="693" mass="75216">MKNFFEHQDVARKNTFRLVVLFGLAVLITIVAVYFVAVIAIEGQALWLPSAHDGVTTASWFNFDALLLASIGTLALVGGGTFWKIHQLARGGGSLVCEQLGGRFVDFRTDDLAEQQLINVVEEMSIASGVSVPLLYVLDNESGINAFAAGFTPNNAAIAVSRGCLEMLNRDELQGVIAHEFSHILNGDMRMNIRMIGVLHGILMLAVTGRVLMRMAFHGSGRRSRSSRDSGGGVIWLGIIGLALFIIGYVGRFFGAIIKSAISRQREYLADASAVQFTRNPKGLSGALLKIGGYSVGSRIHSPEADEVSHLFFGDALEPSWLSSVFATHPPLKDRIRRVDPGFSGAFPKVKKPKELEQKKVEAEKPRWEIPVAGGASQPAAQMAAAGAMGLAADGGSPQASEPQARRARPRAQGQRMNLEADAVLDSMGQTSEEHVDYARGALEAIPAPIREAARDTYSAAAVVFALLMDVDPSTRHTQLEVINRELTRGLAEETRRYANQLEGLDPVHRLPLVEILVPALRQMSEGQHAMFIKILDRLIYADNRVSLFEFSLEKLLKHRLEASHGGGGRRVAQYYSLTPLRNDVVLLLSCLSWAGHSDTGGAEMAFREGTNCLKNASVKNKADLLAKSRCSFEELDGALDRISQATNGVKQQIVNATAHCVLADEEVTAEEAELLRAVCEVIDVPLPPFLPA</sequence>
<feature type="region of interest" description="Disordered" evidence="11">
    <location>
        <begin position="385"/>
        <end position="415"/>
    </location>
</feature>
<dbReference type="Proteomes" id="UP000315995">
    <property type="component" value="Chromosome"/>
</dbReference>
<proteinExistence type="predicted"/>
<feature type="domain" description="Peptidase M48" evidence="13">
    <location>
        <begin position="113"/>
        <end position="339"/>
    </location>
</feature>
<dbReference type="AlphaFoldDB" id="A0A4Y6PUV8"/>
<evidence type="ECO:0000313" key="15">
    <source>
        <dbReference type="Proteomes" id="UP000315995"/>
    </source>
</evidence>
<evidence type="ECO:0000256" key="11">
    <source>
        <dbReference type="SAM" id="MobiDB-lite"/>
    </source>
</evidence>
<accession>A0A5B8Y5P9</accession>
<dbReference type="PANTHER" id="PTHR43221">
    <property type="entry name" value="PROTEASE HTPX"/>
    <property type="match status" value="1"/>
</dbReference>
<dbReference type="GO" id="GO:0004222">
    <property type="term" value="F:metalloendopeptidase activity"/>
    <property type="evidence" value="ECO:0007669"/>
    <property type="project" value="InterPro"/>
</dbReference>
<evidence type="ECO:0000256" key="4">
    <source>
        <dbReference type="ARBA" id="ARBA00022692"/>
    </source>
</evidence>
<keyword evidence="15" id="KW-1185">Reference proteome</keyword>
<dbReference type="PANTHER" id="PTHR43221:SF2">
    <property type="entry name" value="PROTEASE HTPX HOMOLOG"/>
    <property type="match status" value="1"/>
</dbReference>
<dbReference type="Gene3D" id="3.30.2010.10">
    <property type="entry name" value="Metalloproteases ('zincins'), catalytic domain"/>
    <property type="match status" value="1"/>
</dbReference>
<keyword evidence="10 12" id="KW-0472">Membrane</keyword>
<keyword evidence="3" id="KW-0645">Protease</keyword>
<keyword evidence="6" id="KW-0378">Hydrolase</keyword>
<evidence type="ECO:0000256" key="12">
    <source>
        <dbReference type="SAM" id="Phobius"/>
    </source>
</evidence>
<dbReference type="InterPro" id="IPR050083">
    <property type="entry name" value="HtpX_protease"/>
</dbReference>
<name>A0A4Y6PUV8_PERCE</name>
<keyword evidence="7" id="KW-0862">Zinc</keyword>